<dbReference type="AlphaFoldDB" id="A0AAV2VIA2"/>
<evidence type="ECO:0000256" key="3">
    <source>
        <dbReference type="ARBA" id="ARBA00023125"/>
    </source>
</evidence>
<accession>A0AAV2VIA2</accession>
<dbReference type="InterPro" id="IPR010982">
    <property type="entry name" value="Lambda_DNA-bd_dom_sf"/>
</dbReference>
<feature type="domain" description="HTH lacI-type" evidence="5">
    <location>
        <begin position="16"/>
        <end position="70"/>
    </location>
</feature>
<dbReference type="InterPro" id="IPR000843">
    <property type="entry name" value="HTH_LacI"/>
</dbReference>
<keyword evidence="2" id="KW-0805">Transcription regulation</keyword>
<dbReference type="PROSITE" id="PS50932">
    <property type="entry name" value="HTH_LACI_2"/>
    <property type="match status" value="1"/>
</dbReference>
<evidence type="ECO:0000313" key="6">
    <source>
        <dbReference type="EMBL" id="CCO44366.1"/>
    </source>
</evidence>
<dbReference type="Pfam" id="PF13377">
    <property type="entry name" value="Peripla_BP_3"/>
    <property type="match status" value="1"/>
</dbReference>
<dbReference type="GO" id="GO:0000976">
    <property type="term" value="F:transcription cis-regulatory region binding"/>
    <property type="evidence" value="ECO:0007669"/>
    <property type="project" value="TreeGrafter"/>
</dbReference>
<keyword evidence="1" id="KW-0678">Repressor</keyword>
<dbReference type="SUPFAM" id="SSF53822">
    <property type="entry name" value="Periplasmic binding protein-like I"/>
    <property type="match status" value="1"/>
</dbReference>
<dbReference type="Gene3D" id="3.40.50.2300">
    <property type="match status" value="2"/>
</dbReference>
<dbReference type="Pfam" id="PF00356">
    <property type="entry name" value="LacI"/>
    <property type="match status" value="1"/>
</dbReference>
<proteinExistence type="predicted"/>
<gene>
    <name evidence="6" type="primary">cytR</name>
    <name evidence="6" type="ORF">VIBNISOn1_1090080</name>
</gene>
<evidence type="ECO:0000256" key="1">
    <source>
        <dbReference type="ARBA" id="ARBA00022491"/>
    </source>
</evidence>
<dbReference type="InterPro" id="IPR046335">
    <property type="entry name" value="LacI/GalR-like_sensor"/>
</dbReference>
<dbReference type="CDD" id="cd01392">
    <property type="entry name" value="HTH_LacI"/>
    <property type="match status" value="1"/>
</dbReference>
<evidence type="ECO:0000256" key="2">
    <source>
        <dbReference type="ARBA" id="ARBA00023015"/>
    </source>
</evidence>
<dbReference type="SMART" id="SM00354">
    <property type="entry name" value="HTH_LACI"/>
    <property type="match status" value="1"/>
</dbReference>
<evidence type="ECO:0000259" key="5">
    <source>
        <dbReference type="PROSITE" id="PS50932"/>
    </source>
</evidence>
<dbReference type="PANTHER" id="PTHR30146:SF151">
    <property type="entry name" value="HTH-TYPE TRANSCRIPTIONAL REPRESSOR CYTR"/>
    <property type="match status" value="1"/>
</dbReference>
<organism evidence="6 7">
    <name type="scientific">Vibrio nigripulchritudo SOn1</name>
    <dbReference type="NCBI Taxonomy" id="1238450"/>
    <lineage>
        <taxon>Bacteria</taxon>
        <taxon>Pseudomonadati</taxon>
        <taxon>Pseudomonadota</taxon>
        <taxon>Gammaproteobacteria</taxon>
        <taxon>Vibrionales</taxon>
        <taxon>Vibrionaceae</taxon>
        <taxon>Vibrio</taxon>
    </lineage>
</organism>
<dbReference type="Gene3D" id="1.10.260.40">
    <property type="entry name" value="lambda repressor-like DNA-binding domains"/>
    <property type="match status" value="1"/>
</dbReference>
<comment type="caution">
    <text evidence="6">The sequence shown here is derived from an EMBL/GenBank/DDBJ whole genome shotgun (WGS) entry which is preliminary data.</text>
</comment>
<evidence type="ECO:0000313" key="7">
    <source>
        <dbReference type="Proteomes" id="UP000018211"/>
    </source>
</evidence>
<dbReference type="GO" id="GO:0003700">
    <property type="term" value="F:DNA-binding transcription factor activity"/>
    <property type="evidence" value="ECO:0007669"/>
    <property type="project" value="TreeGrafter"/>
</dbReference>
<dbReference type="EMBL" id="CAOF01000012">
    <property type="protein sequence ID" value="CCO44366.1"/>
    <property type="molecule type" value="Genomic_DNA"/>
</dbReference>
<protein>
    <submittedName>
        <fullName evidence="6">HTH-type transcriptional repressor cytR</fullName>
    </submittedName>
</protein>
<keyword evidence="4" id="KW-0804">Transcription</keyword>
<dbReference type="InterPro" id="IPR028082">
    <property type="entry name" value="Peripla_BP_I"/>
</dbReference>
<dbReference type="PANTHER" id="PTHR30146">
    <property type="entry name" value="LACI-RELATED TRANSCRIPTIONAL REPRESSOR"/>
    <property type="match status" value="1"/>
</dbReference>
<dbReference type="SUPFAM" id="SSF47413">
    <property type="entry name" value="lambda repressor-like DNA-binding domains"/>
    <property type="match status" value="1"/>
</dbReference>
<name>A0AAV2VIA2_9VIBR</name>
<evidence type="ECO:0000256" key="4">
    <source>
        <dbReference type="ARBA" id="ARBA00023163"/>
    </source>
</evidence>
<reference evidence="6 7" key="1">
    <citation type="journal article" date="2013" name="ISME J.">
        <title>Comparative genomics of pathogenic lineages of Vibrio nigripulchritudo identifies virulence-associated traits.</title>
        <authorList>
            <person name="Goudenege D."/>
            <person name="Labreuche Y."/>
            <person name="Krin E."/>
            <person name="Ansquer D."/>
            <person name="Mangenot S."/>
            <person name="Calteau A."/>
            <person name="Medigue C."/>
            <person name="Mazel D."/>
            <person name="Polz M.F."/>
            <person name="Le Roux F."/>
        </authorList>
    </citation>
    <scope>NUCLEOTIDE SEQUENCE [LARGE SCALE GENOMIC DNA]</scope>
    <source>
        <strain evidence="6 7">SOn1</strain>
    </source>
</reference>
<dbReference type="Proteomes" id="UP000018211">
    <property type="component" value="Unassembled WGS sequence"/>
</dbReference>
<keyword evidence="3" id="KW-0238">DNA-binding</keyword>
<dbReference type="CDD" id="cd06284">
    <property type="entry name" value="PBP1_LacI-like"/>
    <property type="match status" value="1"/>
</dbReference>
<sequence>MSSPLKPRTNQSRGIPTVKDVARVAGCSTATVSRALTNPDMVSEKTRKKVLHAVDVTGYSLNVAARSLRRSITNTIVVVVPDISNPYFSQVISGIEGIAHKAGKKVLLGDAGHEPERVQSYFDLLPTNQADGIILLTAEVSKRLLHGKTHGSGFPLVMACEYFQGMQLPTVSIDNQQAAEKAMTYLLSLGHKKFGVIQGPMSNPICIDRHQGYLSCLEQAAIPSNPKWVLEGDFSFGSGYSLGRTLLTGADKPTAIFCHNDEMAIGVMKVARELGIRVPEDLSVMGFDDIPFAEYCEPGLTTIHQPRAEIGEAAMKLLMDLIEGKEAVGHYYLNANLIVRNSTAVAKF</sequence>